<evidence type="ECO:0000313" key="1">
    <source>
        <dbReference type="EMBL" id="KPJ13911.1"/>
    </source>
</evidence>
<dbReference type="EMBL" id="KQ460596">
    <property type="protein sequence ID" value="KPJ13911.1"/>
    <property type="molecule type" value="Genomic_DNA"/>
</dbReference>
<gene>
    <name evidence="1" type="ORF">RR48_01191</name>
</gene>
<dbReference type="STRING" id="76193.A0A0N0PCG1"/>
<dbReference type="InParanoid" id="A0A0N0PCG1"/>
<dbReference type="AlphaFoldDB" id="A0A0N0PCG1"/>
<organism evidence="1 2">
    <name type="scientific">Papilio machaon</name>
    <name type="common">Old World swallowtail butterfly</name>
    <dbReference type="NCBI Taxonomy" id="76193"/>
    <lineage>
        <taxon>Eukaryota</taxon>
        <taxon>Metazoa</taxon>
        <taxon>Ecdysozoa</taxon>
        <taxon>Arthropoda</taxon>
        <taxon>Hexapoda</taxon>
        <taxon>Insecta</taxon>
        <taxon>Pterygota</taxon>
        <taxon>Neoptera</taxon>
        <taxon>Endopterygota</taxon>
        <taxon>Lepidoptera</taxon>
        <taxon>Glossata</taxon>
        <taxon>Ditrysia</taxon>
        <taxon>Papilionoidea</taxon>
        <taxon>Papilionidae</taxon>
        <taxon>Papilioninae</taxon>
        <taxon>Papilio</taxon>
    </lineage>
</organism>
<protein>
    <recommendedName>
        <fullName evidence="3">EB domain-containing protein</fullName>
    </recommendedName>
</protein>
<dbReference type="Proteomes" id="UP000053240">
    <property type="component" value="Unassembled WGS sequence"/>
</dbReference>
<dbReference type="FunCoup" id="A0A0N0PCG1">
    <property type="interactions" value="6"/>
</dbReference>
<evidence type="ECO:0000313" key="2">
    <source>
        <dbReference type="Proteomes" id="UP000053240"/>
    </source>
</evidence>
<reference evidence="1 2" key="1">
    <citation type="journal article" date="2015" name="Nat. Commun.">
        <title>Outbred genome sequencing and CRISPR/Cas9 gene editing in butterflies.</title>
        <authorList>
            <person name="Li X."/>
            <person name="Fan D."/>
            <person name="Zhang W."/>
            <person name="Liu G."/>
            <person name="Zhang L."/>
            <person name="Zhao L."/>
            <person name="Fang X."/>
            <person name="Chen L."/>
            <person name="Dong Y."/>
            <person name="Chen Y."/>
            <person name="Ding Y."/>
            <person name="Zhao R."/>
            <person name="Feng M."/>
            <person name="Zhu Y."/>
            <person name="Feng Y."/>
            <person name="Jiang X."/>
            <person name="Zhu D."/>
            <person name="Xiang H."/>
            <person name="Feng X."/>
            <person name="Li S."/>
            <person name="Wang J."/>
            <person name="Zhang G."/>
            <person name="Kronforst M.R."/>
            <person name="Wang W."/>
        </authorList>
    </citation>
    <scope>NUCLEOTIDE SEQUENCE [LARGE SCALE GENOMIC DNA]</scope>
    <source>
        <strain evidence="1">Ya'a_city_454_Pm</strain>
        <tissue evidence="1">Whole body</tissue>
    </source>
</reference>
<keyword evidence="2" id="KW-1185">Reference proteome</keyword>
<evidence type="ECO:0008006" key="3">
    <source>
        <dbReference type="Google" id="ProtNLM"/>
    </source>
</evidence>
<name>A0A0N0PCG1_PAPMA</name>
<proteinExistence type="predicted"/>
<accession>A0A0N0PCG1</accession>
<sequence length="231" mass="25128">MRVLWKIEMWCRKQAAAAILPLLLVGWLTGESSQALTTFGKSNTQPPKEVAPTAPPARPCSRQAECAGITSSSCVRTHYDSVTRCLCGDNSPPLNGQCEAQSKPRPCSRQAECAGISSSSCVRTHYDSVTRCLCGDNSPPLNGQCEAQSKLLYHVCANSDECNDGLVCGAPNITGNAQPHLRVLTPQDKICLCDTESGYREREYTCSDAEILKTSIFAIIFVTSLRKIVFY</sequence>